<dbReference type="AlphaFoldDB" id="A0A0K2VFZ6"/>
<accession>A0A0K2VFZ6</accession>
<proteinExistence type="predicted"/>
<feature type="non-terminal residue" evidence="1">
    <location>
        <position position="1"/>
    </location>
</feature>
<organism evidence="1">
    <name type="scientific">Lepeophtheirus salmonis</name>
    <name type="common">Salmon louse</name>
    <name type="synonym">Caligus salmonis</name>
    <dbReference type="NCBI Taxonomy" id="72036"/>
    <lineage>
        <taxon>Eukaryota</taxon>
        <taxon>Metazoa</taxon>
        <taxon>Ecdysozoa</taxon>
        <taxon>Arthropoda</taxon>
        <taxon>Crustacea</taxon>
        <taxon>Multicrustacea</taxon>
        <taxon>Hexanauplia</taxon>
        <taxon>Copepoda</taxon>
        <taxon>Siphonostomatoida</taxon>
        <taxon>Caligidae</taxon>
        <taxon>Lepeophtheirus</taxon>
    </lineage>
</organism>
<sequence>HNLSFKKSLKSLGIWPIFQTVEVLFNSYRKLFIVLARSTPNDNFSLSSEILNFLTTIVTCSC</sequence>
<name>A0A0K2VFZ6_LEPSM</name>
<evidence type="ECO:0000313" key="1">
    <source>
        <dbReference type="EMBL" id="CDW49354.1"/>
    </source>
</evidence>
<reference evidence="1" key="1">
    <citation type="submission" date="2014-05" db="EMBL/GenBank/DDBJ databases">
        <authorList>
            <person name="Chronopoulou M."/>
        </authorList>
    </citation>
    <scope>NUCLEOTIDE SEQUENCE</scope>
    <source>
        <tissue evidence="1">Whole organism</tissue>
    </source>
</reference>
<dbReference type="EMBL" id="HACA01031993">
    <property type="protein sequence ID" value="CDW49354.1"/>
    <property type="molecule type" value="Transcribed_RNA"/>
</dbReference>
<protein>
    <submittedName>
        <fullName evidence="1">Uncharacterized protein</fullName>
    </submittedName>
</protein>